<dbReference type="GO" id="GO:0003688">
    <property type="term" value="F:DNA replication origin binding"/>
    <property type="evidence" value="ECO:0007669"/>
    <property type="project" value="TreeGrafter"/>
</dbReference>
<organism evidence="7 8">
    <name type="scientific">Edaphochlamys debaryana</name>
    <dbReference type="NCBI Taxonomy" id="47281"/>
    <lineage>
        <taxon>Eukaryota</taxon>
        <taxon>Viridiplantae</taxon>
        <taxon>Chlorophyta</taxon>
        <taxon>core chlorophytes</taxon>
        <taxon>Chlorophyceae</taxon>
        <taxon>CS clade</taxon>
        <taxon>Chlamydomonadales</taxon>
        <taxon>Chlamydomonadales incertae sedis</taxon>
        <taxon>Edaphochlamys</taxon>
    </lineage>
</organism>
<dbReference type="Pfam" id="PF02724">
    <property type="entry name" value="CDC45"/>
    <property type="match status" value="1"/>
</dbReference>
<feature type="compositionally biased region" description="Acidic residues" evidence="6">
    <location>
        <begin position="150"/>
        <end position="179"/>
    </location>
</feature>
<dbReference type="GO" id="GO:0000727">
    <property type="term" value="P:double-strand break repair via break-induced replication"/>
    <property type="evidence" value="ECO:0007669"/>
    <property type="project" value="TreeGrafter"/>
</dbReference>
<dbReference type="GO" id="GO:0003697">
    <property type="term" value="F:single-stranded DNA binding"/>
    <property type="evidence" value="ECO:0007669"/>
    <property type="project" value="TreeGrafter"/>
</dbReference>
<proteinExistence type="inferred from homology"/>
<evidence type="ECO:0000256" key="6">
    <source>
        <dbReference type="SAM" id="MobiDB-lite"/>
    </source>
</evidence>
<evidence type="ECO:0000313" key="8">
    <source>
        <dbReference type="Proteomes" id="UP000612055"/>
    </source>
</evidence>
<evidence type="ECO:0000256" key="3">
    <source>
        <dbReference type="ARBA" id="ARBA00022705"/>
    </source>
</evidence>
<evidence type="ECO:0000256" key="2">
    <source>
        <dbReference type="ARBA" id="ARBA00010727"/>
    </source>
</evidence>
<keyword evidence="4" id="KW-0539">Nucleus</keyword>
<keyword evidence="8" id="KW-1185">Reference proteome</keyword>
<keyword evidence="5" id="KW-0131">Cell cycle</keyword>
<comment type="caution">
    <text evidence="7">The sequence shown here is derived from an EMBL/GenBank/DDBJ whole genome shotgun (WGS) entry which is preliminary data.</text>
</comment>
<reference evidence="7" key="1">
    <citation type="journal article" date="2020" name="bioRxiv">
        <title>Comparative genomics of Chlamydomonas.</title>
        <authorList>
            <person name="Craig R.J."/>
            <person name="Hasan A.R."/>
            <person name="Ness R.W."/>
            <person name="Keightley P.D."/>
        </authorList>
    </citation>
    <scope>NUCLEOTIDE SEQUENCE</scope>
    <source>
        <strain evidence="7">CCAP 11/70</strain>
    </source>
</reference>
<comment type="similarity">
    <text evidence="2">Belongs to the CDC45 family.</text>
</comment>
<feature type="region of interest" description="Disordered" evidence="6">
    <location>
        <begin position="138"/>
        <end position="215"/>
    </location>
</feature>
<dbReference type="PANTHER" id="PTHR10507:SF0">
    <property type="entry name" value="CELL DIVISION CONTROL PROTEIN 45 HOMOLOG"/>
    <property type="match status" value="1"/>
</dbReference>
<evidence type="ECO:0000256" key="1">
    <source>
        <dbReference type="ARBA" id="ARBA00004123"/>
    </source>
</evidence>
<dbReference type="PANTHER" id="PTHR10507">
    <property type="entry name" value="CDC45-RELATED PROTEIN"/>
    <property type="match status" value="1"/>
</dbReference>
<gene>
    <name evidence="7" type="ORF">HYH03_000589</name>
</gene>
<sequence>MIVPGNIGQVYDAVKLDTKHSEDQGVLCFVACTEADSVCAAQILLNLLQRENIHFTLIPVECYEEVRDHCQPLREAEELKTIILVNCGATEDVRSLCELPNNIRIVIIDNHRPVWHGHNNGEDSDTLVLVDKDDPLPVDEIPVANHEADLDVADSDSEAEEDDSEAEDDGEGGGDDEDEQGGRKRRRGSGDAGPSGRPAKRSSIGPGREERAALRRERAAQIDAYYSTCNGFGKPSTLLLYSLCKEMQQEDNFHVWCAIVGLTEQFIFQQISKQQYNMWRDALANDILVQQDPQDEVPDDPSNILVMPRHKVAVEAHEDLRLTLLRHWSIEESLRYTGYVAARLQTWRQKGLDNLRSLITYMCIPLKQAATAYKGLPKMFPGQLRSNLPRFAPQHMLAWDSLHLNSFLLRYKHEEVTASDMVFALLGLLTAPKPGSVARSHRDAFNEAQSALHVQRNLHLVERGIEQAKKICQDVVHECGLMITANKVKGGRNADYRFVNVADSNAVANPRFTHPTVLKYMALFLRDATSHRFSSADARRPVVVAGPPDEAGMCCVVAVQAKHISGKGLQNNPFARPFLETVSALNILCMKSAFDNTTFYMRKEDVAGFLSKLQEVVGDYGVKQQMQQEVQAAAAQVAAAAAQVEVGAA</sequence>
<dbReference type="EMBL" id="JAEHOE010000001">
    <property type="protein sequence ID" value="KAG2502097.1"/>
    <property type="molecule type" value="Genomic_DNA"/>
</dbReference>
<dbReference type="GO" id="GO:0031261">
    <property type="term" value="C:DNA replication preinitiation complex"/>
    <property type="evidence" value="ECO:0007669"/>
    <property type="project" value="TreeGrafter"/>
</dbReference>
<evidence type="ECO:0008006" key="9">
    <source>
        <dbReference type="Google" id="ProtNLM"/>
    </source>
</evidence>
<dbReference type="GO" id="GO:0006270">
    <property type="term" value="P:DNA replication initiation"/>
    <property type="evidence" value="ECO:0007669"/>
    <property type="project" value="InterPro"/>
</dbReference>
<evidence type="ECO:0000256" key="5">
    <source>
        <dbReference type="ARBA" id="ARBA00023306"/>
    </source>
</evidence>
<dbReference type="InterPro" id="IPR003874">
    <property type="entry name" value="CDC45"/>
</dbReference>
<accession>A0A835YFS2</accession>
<keyword evidence="3" id="KW-0235">DNA replication</keyword>
<evidence type="ECO:0000313" key="7">
    <source>
        <dbReference type="EMBL" id="KAG2502097.1"/>
    </source>
</evidence>
<protein>
    <recommendedName>
        <fullName evidence="9">Cell division control protein 45</fullName>
    </recommendedName>
</protein>
<comment type="subcellular location">
    <subcellularLocation>
        <location evidence="1">Nucleus</location>
    </subcellularLocation>
</comment>
<dbReference type="GO" id="GO:0003682">
    <property type="term" value="F:chromatin binding"/>
    <property type="evidence" value="ECO:0007669"/>
    <property type="project" value="TreeGrafter"/>
</dbReference>
<name>A0A835YFS2_9CHLO</name>
<dbReference type="OrthoDB" id="10258882at2759"/>
<evidence type="ECO:0000256" key="4">
    <source>
        <dbReference type="ARBA" id="ARBA00023242"/>
    </source>
</evidence>
<dbReference type="GO" id="GO:1902977">
    <property type="term" value="P:mitotic DNA replication preinitiation complex assembly"/>
    <property type="evidence" value="ECO:0007669"/>
    <property type="project" value="TreeGrafter"/>
</dbReference>
<dbReference type="Proteomes" id="UP000612055">
    <property type="component" value="Unassembled WGS sequence"/>
</dbReference>
<dbReference type="AlphaFoldDB" id="A0A835YFS2"/>